<keyword evidence="1" id="KW-0812">Transmembrane</keyword>
<feature type="transmembrane region" description="Helical" evidence="1">
    <location>
        <begin position="83"/>
        <end position="101"/>
    </location>
</feature>
<dbReference type="EMBL" id="CP054056">
    <property type="protein sequence ID" value="QKJ25558.1"/>
    <property type="molecule type" value="Genomic_DNA"/>
</dbReference>
<keyword evidence="1" id="KW-0472">Membrane</keyword>
<dbReference type="RefSeq" id="WP_173493855.1">
    <property type="nucleotide sequence ID" value="NZ_CP054056.1"/>
</dbReference>
<sequence>MLEAFASGFLVFAFFASALFQLAILFGAPLGEYAFGGQNAGVLPLRYRIASAVSTLVLLGISGHYVGQLGWLPKLLDTELNTWVNWFLVGFSALSALMNNISRSSKERKLWGPVTLAMLAASVVVAL</sequence>
<dbReference type="Proteomes" id="UP000501003">
    <property type="component" value="Chromosome"/>
</dbReference>
<organism evidence="2 3">
    <name type="scientific">Aquiluna borgnonia</name>
    <dbReference type="NCBI Taxonomy" id="2499157"/>
    <lineage>
        <taxon>Bacteria</taxon>
        <taxon>Bacillati</taxon>
        <taxon>Actinomycetota</taxon>
        <taxon>Actinomycetes</taxon>
        <taxon>Micrococcales</taxon>
        <taxon>Microbacteriaceae</taxon>
        <taxon>Luna cluster</taxon>
        <taxon>Luna-1 subcluster</taxon>
        <taxon>Aquiluna</taxon>
    </lineage>
</organism>
<name>A0A7D4UM31_9MICO</name>
<dbReference type="KEGG" id="aqg:HRU87_05130"/>
<accession>A0A7D4UM31</accession>
<protein>
    <submittedName>
        <fullName evidence="2">Uncharacterized protein</fullName>
    </submittedName>
</protein>
<proteinExistence type="predicted"/>
<evidence type="ECO:0000313" key="2">
    <source>
        <dbReference type="EMBL" id="QKJ25558.1"/>
    </source>
</evidence>
<keyword evidence="3" id="KW-1185">Reference proteome</keyword>
<feature type="transmembrane region" description="Helical" evidence="1">
    <location>
        <begin position="6"/>
        <end position="28"/>
    </location>
</feature>
<dbReference type="AlphaFoldDB" id="A0A7D4UM31"/>
<feature type="transmembrane region" description="Helical" evidence="1">
    <location>
        <begin position="49"/>
        <end position="71"/>
    </location>
</feature>
<reference evidence="2 3" key="1">
    <citation type="submission" date="2020-05" db="EMBL/GenBank/DDBJ databases">
        <title>Aquirufa sp. strain 15G-AUS-rot a new Aquirufa species.</title>
        <authorList>
            <person name="Pitt A."/>
            <person name="Hahn M.W."/>
        </authorList>
    </citation>
    <scope>NUCLEOTIDE SEQUENCE [LARGE SCALE GENOMIC DNA]</scope>
    <source>
        <strain evidence="2 3">15G-AUS-rot</strain>
    </source>
</reference>
<evidence type="ECO:0000256" key="1">
    <source>
        <dbReference type="SAM" id="Phobius"/>
    </source>
</evidence>
<keyword evidence="1" id="KW-1133">Transmembrane helix</keyword>
<gene>
    <name evidence="2" type="ORF">HRU87_05130</name>
</gene>
<evidence type="ECO:0000313" key="3">
    <source>
        <dbReference type="Proteomes" id="UP000501003"/>
    </source>
</evidence>